<dbReference type="Proteomes" id="UP001218895">
    <property type="component" value="Chromosome"/>
</dbReference>
<keyword evidence="8 11" id="KW-0460">Magnesium</keyword>
<dbReference type="NCBIfam" id="TIGR00468">
    <property type="entry name" value="pheS"/>
    <property type="match status" value="1"/>
</dbReference>
<feature type="domain" description="Aminoacyl-transfer RNA synthetases class-II family profile" evidence="12">
    <location>
        <begin position="290"/>
        <end position="541"/>
    </location>
</feature>
<dbReference type="GO" id="GO:0006432">
    <property type="term" value="P:phenylalanyl-tRNA aminoacylation"/>
    <property type="evidence" value="ECO:0007669"/>
    <property type="project" value="UniProtKB-UniRule"/>
</dbReference>
<evidence type="ECO:0000259" key="12">
    <source>
        <dbReference type="PROSITE" id="PS50862"/>
    </source>
</evidence>
<evidence type="ECO:0000256" key="5">
    <source>
        <dbReference type="ARBA" id="ARBA00022723"/>
    </source>
</evidence>
<dbReference type="FunFam" id="3.30.930.10:FF:000095">
    <property type="entry name" value="Phenylalanine--tRNA ligase alpha subunit"/>
    <property type="match status" value="1"/>
</dbReference>
<dbReference type="Gene3D" id="1.10.10.2330">
    <property type="match status" value="1"/>
</dbReference>
<comment type="cofactor">
    <cofactor evidence="11">
        <name>Mg(2+)</name>
        <dbReference type="ChEBI" id="CHEBI:18420"/>
    </cofactor>
    <text evidence="11">Binds 2 magnesium ions per tetramer.</text>
</comment>
<sequence>MELTYNEKRLLAVLKPLKDAENARKKALEPISETVAVIRENDSLGINPLRDILSMLEETKNIAITPVKKALALLEEATGDAIEPLFDLDRPDVKYLAKIMDTTEEAVVQYAGLLQTRGLADLIKKTTKHYILTEEGKKCAKEGLPERILFESFEKNIPIKELQAHPQAKLGIGWLRKKGWITIKDGIVEKISDAPLGEDEIALKKPSAGSPGIDELLKRKLIEEREDTEFRIAITTEGEMLVSTGLDLRIEAGTLTSEQIRTSEWTSLKLRKYNVNTPPKRIFAGKKHPYQSLIDEMREILISMGFTEMYGGIVQSSFWNFDALFQPQDHPAREMQDTFFLDKTEELPDNYEAIRDIHEFGGDTSSTGWGGEWKKEKAEQCVLRTHTTSLSIQYLKDHPDEALKVFCIGRVYRREAIDPTHTPEFEQLEGIVMDTDVSFRHLMGFLKEFYHRMGFENVRFRPAYFPYTEPSVEPEVYVDGLGWVELGGAGIFREEVTAPWGVKYPVLAWGLGVSRVAMLKMGLKDLRQLYKSDVDWVRNYPVYRRED</sequence>
<keyword evidence="5 11" id="KW-0479">Metal-binding</keyword>
<evidence type="ECO:0000313" key="14">
    <source>
        <dbReference type="Proteomes" id="UP001218895"/>
    </source>
</evidence>
<comment type="similarity">
    <text evidence="2 11">Belongs to the class-II aminoacyl-tRNA synthetase family. Phe-tRNA synthetase alpha subunit type 2 subfamily.</text>
</comment>
<dbReference type="SUPFAM" id="SSF55681">
    <property type="entry name" value="Class II aaRS and biotin synthetases"/>
    <property type="match status" value="1"/>
</dbReference>
<organism evidence="13 14">
    <name type="scientific">Methanomicrobium antiquum</name>
    <dbReference type="NCBI Taxonomy" id="487686"/>
    <lineage>
        <taxon>Archaea</taxon>
        <taxon>Methanobacteriati</taxon>
        <taxon>Methanobacteriota</taxon>
        <taxon>Stenosarchaea group</taxon>
        <taxon>Methanomicrobia</taxon>
        <taxon>Methanomicrobiales</taxon>
        <taxon>Methanomicrobiaceae</taxon>
        <taxon>Methanomicrobium</taxon>
    </lineage>
</organism>
<name>A0AAF0FYV8_9EURY</name>
<dbReference type="RefSeq" id="WP_278099847.1">
    <property type="nucleotide sequence ID" value="NZ_CP091092.1"/>
</dbReference>
<dbReference type="NCBIfam" id="NF003210">
    <property type="entry name" value="PRK04172.1"/>
    <property type="match status" value="1"/>
</dbReference>
<keyword evidence="7 11" id="KW-0067">ATP-binding</keyword>
<dbReference type="PANTHER" id="PTHR11538">
    <property type="entry name" value="PHENYLALANYL-TRNA SYNTHETASE"/>
    <property type="match status" value="1"/>
</dbReference>
<evidence type="ECO:0000313" key="13">
    <source>
        <dbReference type="EMBL" id="WFN37009.1"/>
    </source>
</evidence>
<evidence type="ECO:0000256" key="9">
    <source>
        <dbReference type="ARBA" id="ARBA00022917"/>
    </source>
</evidence>
<dbReference type="GO" id="GO:0004826">
    <property type="term" value="F:phenylalanine-tRNA ligase activity"/>
    <property type="evidence" value="ECO:0007669"/>
    <property type="project" value="UniProtKB-UniRule"/>
</dbReference>
<keyword evidence="4 11" id="KW-0436">Ligase</keyword>
<dbReference type="HAMAP" id="MF_00282">
    <property type="entry name" value="Phe_tRNA_synth_alpha2"/>
    <property type="match status" value="1"/>
</dbReference>
<keyword evidence="3 11" id="KW-0963">Cytoplasm</keyword>
<evidence type="ECO:0000256" key="10">
    <source>
        <dbReference type="ARBA" id="ARBA00023146"/>
    </source>
</evidence>
<keyword evidence="14" id="KW-1185">Reference proteome</keyword>
<dbReference type="Gene3D" id="1.10.10.2320">
    <property type="match status" value="1"/>
</dbReference>
<comment type="subunit">
    <text evidence="11">Tetramer of two alpha and two beta subunits.</text>
</comment>
<feature type="binding site" evidence="11">
    <location>
        <begin position="427"/>
        <end position="429"/>
    </location>
    <ligand>
        <name>L-phenylalanine</name>
        <dbReference type="ChEBI" id="CHEBI:58095"/>
    </ligand>
</feature>
<evidence type="ECO:0000256" key="3">
    <source>
        <dbReference type="ARBA" id="ARBA00022490"/>
    </source>
</evidence>
<dbReference type="GeneID" id="79948935"/>
<dbReference type="PROSITE" id="PS50862">
    <property type="entry name" value="AA_TRNA_LIGASE_II"/>
    <property type="match status" value="1"/>
</dbReference>
<feature type="binding site" evidence="11">
    <location>
        <position position="388"/>
    </location>
    <ligand>
        <name>L-phenylalanine</name>
        <dbReference type="ChEBI" id="CHEBI:58095"/>
    </ligand>
</feature>
<dbReference type="GO" id="GO:0000049">
    <property type="term" value="F:tRNA binding"/>
    <property type="evidence" value="ECO:0007669"/>
    <property type="project" value="InterPro"/>
</dbReference>
<evidence type="ECO:0000256" key="1">
    <source>
        <dbReference type="ARBA" id="ARBA00004496"/>
    </source>
</evidence>
<gene>
    <name evidence="11" type="primary">pheS</name>
    <name evidence="13" type="ORF">L1994_01030</name>
</gene>
<dbReference type="InterPro" id="IPR006195">
    <property type="entry name" value="aa-tRNA-synth_II"/>
</dbReference>
<dbReference type="Gene3D" id="3.30.930.10">
    <property type="entry name" value="Bira Bifunctional Protein, Domain 2"/>
    <property type="match status" value="1"/>
</dbReference>
<reference evidence="13" key="1">
    <citation type="submission" date="2022-01" db="EMBL/GenBank/DDBJ databases">
        <title>Complete genome of Methanomicrobium antiquum DSM 21220.</title>
        <authorList>
            <person name="Chen S.-C."/>
            <person name="You Y.-T."/>
            <person name="Zhou Y.-Z."/>
            <person name="Lai M.-C."/>
        </authorList>
    </citation>
    <scope>NUCLEOTIDE SEQUENCE</scope>
    <source>
        <strain evidence="13">DSM 21220</strain>
    </source>
</reference>
<feature type="binding site" evidence="11">
    <location>
        <position position="492"/>
    </location>
    <ligand>
        <name>L-phenylalanine</name>
        <dbReference type="ChEBI" id="CHEBI:58095"/>
    </ligand>
</feature>
<dbReference type="Pfam" id="PF01409">
    <property type="entry name" value="tRNA-synt_2d"/>
    <property type="match status" value="1"/>
</dbReference>
<proteinExistence type="inferred from homology"/>
<dbReference type="InterPro" id="IPR004529">
    <property type="entry name" value="Phe-tRNA-synth_IIc_asu"/>
</dbReference>
<evidence type="ECO:0000256" key="8">
    <source>
        <dbReference type="ARBA" id="ARBA00022842"/>
    </source>
</evidence>
<keyword evidence="9 11" id="KW-0648">Protein biosynthesis</keyword>
<dbReference type="EMBL" id="CP091092">
    <property type="protein sequence ID" value="WFN37009.1"/>
    <property type="molecule type" value="Genomic_DNA"/>
</dbReference>
<feature type="binding site" evidence="11">
    <location>
        <position position="467"/>
    </location>
    <ligand>
        <name>L-phenylalanine</name>
        <dbReference type="ChEBI" id="CHEBI:58095"/>
    </ligand>
</feature>
<evidence type="ECO:0000256" key="6">
    <source>
        <dbReference type="ARBA" id="ARBA00022741"/>
    </source>
</evidence>
<dbReference type="AlphaFoldDB" id="A0AAF0FYV8"/>
<evidence type="ECO:0000256" key="11">
    <source>
        <dbReference type="HAMAP-Rule" id="MF_00282"/>
    </source>
</evidence>
<protein>
    <recommendedName>
        <fullName evidence="11">Phenylalanine--tRNA ligase alpha subunit</fullName>
        <ecNumber evidence="11">6.1.1.20</ecNumber>
    </recommendedName>
    <alternativeName>
        <fullName evidence="11">Phenylalanyl-tRNA synthetase alpha subunit</fullName>
        <shortName evidence="11">PheRS</shortName>
    </alternativeName>
</protein>
<feature type="binding site" evidence="11">
    <location>
        <position position="469"/>
    </location>
    <ligand>
        <name>Mg(2+)</name>
        <dbReference type="ChEBI" id="CHEBI:18420"/>
        <note>ligand shared with heterodimeric partner</note>
    </ligand>
</feature>
<keyword evidence="10 11" id="KW-0030">Aminoacyl-tRNA synthetase</keyword>
<evidence type="ECO:0000256" key="4">
    <source>
        <dbReference type="ARBA" id="ARBA00022598"/>
    </source>
</evidence>
<dbReference type="GO" id="GO:0000287">
    <property type="term" value="F:magnesium ion binding"/>
    <property type="evidence" value="ECO:0007669"/>
    <property type="project" value="UniProtKB-UniRule"/>
</dbReference>
<dbReference type="Gene3D" id="3.30.1370.240">
    <property type="match status" value="1"/>
</dbReference>
<dbReference type="InterPro" id="IPR022917">
    <property type="entry name" value="Phe_tRNA_ligase_alpha_bac/arc"/>
</dbReference>
<comment type="subcellular location">
    <subcellularLocation>
        <location evidence="1 11">Cytoplasm</location>
    </subcellularLocation>
</comment>
<keyword evidence="6 11" id="KW-0547">Nucleotide-binding</keyword>
<dbReference type="EC" id="6.1.1.20" evidence="11"/>
<dbReference type="PANTHER" id="PTHR11538:SF40">
    <property type="entry name" value="PHENYLALANINE--TRNA LIGASE ALPHA SUBUNIT"/>
    <property type="match status" value="1"/>
</dbReference>
<dbReference type="GO" id="GO:0005524">
    <property type="term" value="F:ATP binding"/>
    <property type="evidence" value="ECO:0007669"/>
    <property type="project" value="UniProtKB-UniRule"/>
</dbReference>
<accession>A0AAF0FYV8</accession>
<dbReference type="InterPro" id="IPR045864">
    <property type="entry name" value="aa-tRNA-synth_II/BPL/LPL"/>
</dbReference>
<dbReference type="CDD" id="cd00496">
    <property type="entry name" value="PheRS_alpha_core"/>
    <property type="match status" value="1"/>
</dbReference>
<dbReference type="InterPro" id="IPR002319">
    <property type="entry name" value="Phenylalanyl-tRNA_Synthase"/>
</dbReference>
<dbReference type="GO" id="GO:0005737">
    <property type="term" value="C:cytoplasm"/>
    <property type="evidence" value="ECO:0007669"/>
    <property type="project" value="UniProtKB-SubCell"/>
</dbReference>
<comment type="catalytic activity">
    <reaction evidence="11">
        <text>tRNA(Phe) + L-phenylalanine + ATP = L-phenylalanyl-tRNA(Phe) + AMP + diphosphate + H(+)</text>
        <dbReference type="Rhea" id="RHEA:19413"/>
        <dbReference type="Rhea" id="RHEA-COMP:9668"/>
        <dbReference type="Rhea" id="RHEA-COMP:9699"/>
        <dbReference type="ChEBI" id="CHEBI:15378"/>
        <dbReference type="ChEBI" id="CHEBI:30616"/>
        <dbReference type="ChEBI" id="CHEBI:33019"/>
        <dbReference type="ChEBI" id="CHEBI:58095"/>
        <dbReference type="ChEBI" id="CHEBI:78442"/>
        <dbReference type="ChEBI" id="CHEBI:78531"/>
        <dbReference type="ChEBI" id="CHEBI:456215"/>
        <dbReference type="EC" id="6.1.1.20"/>
    </reaction>
</comment>
<evidence type="ECO:0000256" key="2">
    <source>
        <dbReference type="ARBA" id="ARBA00006703"/>
    </source>
</evidence>
<evidence type="ECO:0000256" key="7">
    <source>
        <dbReference type="ARBA" id="ARBA00022840"/>
    </source>
</evidence>
<dbReference type="KEGG" id="manq:L1994_01030"/>